<comment type="function">
    <text evidence="5">One of the primary rRNA binding proteins, this protein initially binds near the 5'-end of the 23S rRNA. It is important during the early stages of 50S assembly. It makes multiple contacts with different domains of the 23S rRNA in the assembled 50S subunit and ribosome.</text>
</comment>
<comment type="subunit">
    <text evidence="5">Part of the 50S ribosomal subunit.</text>
</comment>
<proteinExistence type="inferred from homology"/>
<accession>G8QRI9</accession>
<dbReference type="PANTHER" id="PTHR10746">
    <property type="entry name" value="50S RIBOSOMAL PROTEIN L4"/>
    <property type="match status" value="1"/>
</dbReference>
<dbReference type="EMBL" id="CP003155">
    <property type="protein sequence ID" value="AEV29911.1"/>
    <property type="molecule type" value="Genomic_DNA"/>
</dbReference>
<dbReference type="STRING" id="158190.SpiGrapes_2135"/>
<dbReference type="KEGG" id="sgp:SpiGrapes_2135"/>
<dbReference type="RefSeq" id="WP_014270752.1">
    <property type="nucleotide sequence ID" value="NC_016633.1"/>
</dbReference>
<comment type="similarity">
    <text evidence="1 5">Belongs to the universal ribosomal protein uL4 family.</text>
</comment>
<dbReference type="SUPFAM" id="SSF52166">
    <property type="entry name" value="Ribosomal protein L4"/>
    <property type="match status" value="1"/>
</dbReference>
<dbReference type="GO" id="GO:0003735">
    <property type="term" value="F:structural constituent of ribosome"/>
    <property type="evidence" value="ECO:0007669"/>
    <property type="project" value="InterPro"/>
</dbReference>
<sequence>METKVFSIEGKEVRTIELNDLVFNREVSDGSIYYAVNNELANRRVGTACTKGRAEVNYSNTKPYKQKGTGNARAGDKKSPVWVGGGTVFGPKPRDYSYVLPKKVKRLAMKSLLSLGIQEERLVVVEDFSPESGKTRDLASIVENFVKDRTRTILILKDDDVMMRRAAKNIPYLHVLSYNRLSAKELLYGRKVLVLETAAKNLNDFYGDK</sequence>
<dbReference type="eggNOG" id="COG0088">
    <property type="taxonomic scope" value="Bacteria"/>
</dbReference>
<dbReference type="Proteomes" id="UP000005632">
    <property type="component" value="Chromosome"/>
</dbReference>
<organism evidence="6 7">
    <name type="scientific">Sphaerochaeta pleomorpha (strain ATCC BAA-1885 / DSM 22778 / Grapes)</name>
    <dbReference type="NCBI Taxonomy" id="158190"/>
    <lineage>
        <taxon>Bacteria</taxon>
        <taxon>Pseudomonadati</taxon>
        <taxon>Spirochaetota</taxon>
        <taxon>Spirochaetia</taxon>
        <taxon>Spirochaetales</taxon>
        <taxon>Sphaerochaetaceae</taxon>
        <taxon>Sphaerochaeta</taxon>
    </lineage>
</organism>
<dbReference type="AlphaFoldDB" id="G8QRI9"/>
<keyword evidence="2 5" id="KW-0689">Ribosomal protein</keyword>
<dbReference type="GO" id="GO:1990904">
    <property type="term" value="C:ribonucleoprotein complex"/>
    <property type="evidence" value="ECO:0007669"/>
    <property type="project" value="UniProtKB-KW"/>
</dbReference>
<reference evidence="6 7" key="1">
    <citation type="submission" date="2011-11" db="EMBL/GenBank/DDBJ databases">
        <title>Complete sequence of Spirochaeta sp. grapes.</title>
        <authorList>
            <consortium name="US DOE Joint Genome Institute"/>
            <person name="Lucas S."/>
            <person name="Han J."/>
            <person name="Lapidus A."/>
            <person name="Cheng J.-F."/>
            <person name="Goodwin L."/>
            <person name="Pitluck S."/>
            <person name="Peters L."/>
            <person name="Ovchinnikova G."/>
            <person name="Munk A.C."/>
            <person name="Detter J.C."/>
            <person name="Han C."/>
            <person name="Tapia R."/>
            <person name="Land M."/>
            <person name="Hauser L."/>
            <person name="Kyrpides N."/>
            <person name="Ivanova N."/>
            <person name="Pagani I."/>
            <person name="Ritalahtilisa K."/>
            <person name="Loeffler F."/>
            <person name="Woyke T."/>
        </authorList>
    </citation>
    <scope>NUCLEOTIDE SEQUENCE [LARGE SCALE GENOMIC DNA]</scope>
    <source>
        <strain evidence="7">ATCC BAA-1885 / DSM 22778 / Grapes</strain>
    </source>
</reference>
<dbReference type="InterPro" id="IPR013005">
    <property type="entry name" value="Ribosomal_uL4-like"/>
</dbReference>
<keyword evidence="3 5" id="KW-0687">Ribonucleoprotein</keyword>
<keyword evidence="5" id="KW-0694">RNA-binding</keyword>
<keyword evidence="7" id="KW-1185">Reference proteome</keyword>
<comment type="function">
    <text evidence="5">Forms part of the polypeptide exit tunnel.</text>
</comment>
<evidence type="ECO:0000256" key="4">
    <source>
        <dbReference type="ARBA" id="ARBA00035244"/>
    </source>
</evidence>
<dbReference type="GO" id="GO:0005840">
    <property type="term" value="C:ribosome"/>
    <property type="evidence" value="ECO:0007669"/>
    <property type="project" value="UniProtKB-KW"/>
</dbReference>
<protein>
    <recommendedName>
        <fullName evidence="4 5">Large ribosomal subunit protein uL4</fullName>
    </recommendedName>
</protein>
<gene>
    <name evidence="5" type="primary">rplD</name>
    <name evidence="6" type="ordered locus">SpiGrapes_2135</name>
</gene>
<evidence type="ECO:0000313" key="6">
    <source>
        <dbReference type="EMBL" id="AEV29911.1"/>
    </source>
</evidence>
<dbReference type="HAMAP" id="MF_01328_B">
    <property type="entry name" value="Ribosomal_uL4_B"/>
    <property type="match status" value="1"/>
</dbReference>
<evidence type="ECO:0000256" key="1">
    <source>
        <dbReference type="ARBA" id="ARBA00010528"/>
    </source>
</evidence>
<dbReference type="InterPro" id="IPR023574">
    <property type="entry name" value="Ribosomal_uL4_dom_sf"/>
</dbReference>
<dbReference type="Gene3D" id="3.40.1370.10">
    <property type="match status" value="1"/>
</dbReference>
<evidence type="ECO:0000256" key="3">
    <source>
        <dbReference type="ARBA" id="ARBA00023274"/>
    </source>
</evidence>
<dbReference type="OrthoDB" id="9803201at2"/>
<evidence type="ECO:0000313" key="7">
    <source>
        <dbReference type="Proteomes" id="UP000005632"/>
    </source>
</evidence>
<dbReference type="GO" id="GO:0019843">
    <property type="term" value="F:rRNA binding"/>
    <property type="evidence" value="ECO:0007669"/>
    <property type="project" value="UniProtKB-UniRule"/>
</dbReference>
<dbReference type="PANTHER" id="PTHR10746:SF6">
    <property type="entry name" value="LARGE RIBOSOMAL SUBUNIT PROTEIN UL4M"/>
    <property type="match status" value="1"/>
</dbReference>
<keyword evidence="5" id="KW-0699">rRNA-binding</keyword>
<dbReference type="GO" id="GO:0006412">
    <property type="term" value="P:translation"/>
    <property type="evidence" value="ECO:0007669"/>
    <property type="project" value="UniProtKB-UniRule"/>
</dbReference>
<evidence type="ECO:0000256" key="2">
    <source>
        <dbReference type="ARBA" id="ARBA00022980"/>
    </source>
</evidence>
<dbReference type="Pfam" id="PF00573">
    <property type="entry name" value="Ribosomal_L4"/>
    <property type="match status" value="1"/>
</dbReference>
<name>G8QRI9_SPHPG</name>
<dbReference type="NCBIfam" id="TIGR03953">
    <property type="entry name" value="rplD_bact"/>
    <property type="match status" value="1"/>
</dbReference>
<dbReference type="InterPro" id="IPR002136">
    <property type="entry name" value="Ribosomal_uL4"/>
</dbReference>
<evidence type="ECO:0000256" key="5">
    <source>
        <dbReference type="HAMAP-Rule" id="MF_01328"/>
    </source>
</evidence>
<dbReference type="HOGENOM" id="CLU_041575_5_2_12"/>